<dbReference type="AlphaFoldDB" id="X6MNT6"/>
<dbReference type="Proteomes" id="UP000023152">
    <property type="component" value="Unassembled WGS sequence"/>
</dbReference>
<dbReference type="EMBL" id="ASPP01018898">
    <property type="protein sequence ID" value="ETO15663.1"/>
    <property type="molecule type" value="Genomic_DNA"/>
</dbReference>
<reference evidence="1 2" key="1">
    <citation type="journal article" date="2013" name="Curr. Biol.">
        <title>The Genome of the Foraminiferan Reticulomyxa filosa.</title>
        <authorList>
            <person name="Glockner G."/>
            <person name="Hulsmann N."/>
            <person name="Schleicher M."/>
            <person name="Noegel A.A."/>
            <person name="Eichinger L."/>
            <person name="Gallinger C."/>
            <person name="Pawlowski J."/>
            <person name="Sierra R."/>
            <person name="Euteneuer U."/>
            <person name="Pillet L."/>
            <person name="Moustafa A."/>
            <person name="Platzer M."/>
            <person name="Groth M."/>
            <person name="Szafranski K."/>
            <person name="Schliwa M."/>
        </authorList>
    </citation>
    <scope>NUCLEOTIDE SEQUENCE [LARGE SCALE GENOMIC DNA]</scope>
</reference>
<accession>X6MNT6</accession>
<evidence type="ECO:0000313" key="2">
    <source>
        <dbReference type="Proteomes" id="UP000023152"/>
    </source>
</evidence>
<gene>
    <name evidence="1" type="ORF">RFI_21701</name>
</gene>
<evidence type="ECO:0000313" key="1">
    <source>
        <dbReference type="EMBL" id="ETO15663.1"/>
    </source>
</evidence>
<name>X6MNT6_RETFI</name>
<keyword evidence="2" id="KW-1185">Reference proteome</keyword>
<comment type="caution">
    <text evidence="1">The sequence shown here is derived from an EMBL/GenBank/DDBJ whole genome shotgun (WGS) entry which is preliminary data.</text>
</comment>
<protein>
    <submittedName>
        <fullName evidence="1">Uncharacterized protein</fullName>
    </submittedName>
</protein>
<organism evidence="1 2">
    <name type="scientific">Reticulomyxa filosa</name>
    <dbReference type="NCBI Taxonomy" id="46433"/>
    <lineage>
        <taxon>Eukaryota</taxon>
        <taxon>Sar</taxon>
        <taxon>Rhizaria</taxon>
        <taxon>Retaria</taxon>
        <taxon>Foraminifera</taxon>
        <taxon>Monothalamids</taxon>
        <taxon>Reticulomyxidae</taxon>
        <taxon>Reticulomyxa</taxon>
    </lineage>
</organism>
<proteinExistence type="predicted"/>
<sequence>MQTRLPFIDRPSGLSLRFGAQSKLDTKTVFTDGLKIPPERFEYSLLWARWSKKNEQWDLDVRLRSLFAYLRIVYNFVHFETTNLLTLERDKLKFDPSTLQQIGIDLFVKTTQSNNNYGDCANETDVHNENKEKEASIRYEMKWKDSEMGRKSGAINGMKSTCLYMTNVSTL</sequence>